<dbReference type="OrthoDB" id="406045at2759"/>
<reference evidence="4" key="1">
    <citation type="submission" date="2022-07" db="EMBL/GenBank/DDBJ databases">
        <title>Phylogenomic reconstructions and comparative analyses of Kickxellomycotina fungi.</title>
        <authorList>
            <person name="Reynolds N.K."/>
            <person name="Stajich J.E."/>
            <person name="Barry K."/>
            <person name="Grigoriev I.V."/>
            <person name="Crous P."/>
            <person name="Smith M.E."/>
        </authorList>
    </citation>
    <scope>NUCLEOTIDE SEQUENCE</scope>
    <source>
        <strain evidence="4">IMI 214461</strain>
    </source>
</reference>
<evidence type="ECO:0000259" key="3">
    <source>
        <dbReference type="PROSITE" id="PS50119"/>
    </source>
</evidence>
<dbReference type="Pfam" id="PF22586">
    <property type="entry name" value="ANCHR-like_BBOX"/>
    <property type="match status" value="1"/>
</dbReference>
<keyword evidence="1" id="KW-0862">Zinc</keyword>
<evidence type="ECO:0000313" key="4">
    <source>
        <dbReference type="EMBL" id="KAJ2004663.1"/>
    </source>
</evidence>
<accession>A0A9W8BEZ7</accession>
<feature type="region of interest" description="Disordered" evidence="2">
    <location>
        <begin position="25"/>
        <end position="45"/>
    </location>
</feature>
<gene>
    <name evidence="4" type="ORF">H4R26_002380</name>
</gene>
<dbReference type="InterPro" id="IPR057668">
    <property type="entry name" value="E2_Ub-conjug_enz_C"/>
</dbReference>
<evidence type="ECO:0000256" key="1">
    <source>
        <dbReference type="PROSITE-ProRule" id="PRU00024"/>
    </source>
</evidence>
<sequence>MPVAPSLVDILRASASDDVLGIIFAGDNDDKQSDTKDNGVDGDDSAPEGSCIECKDQQAQVYCEQCQEDFCEVCAGMIHRTGARRRHVLKPLSIVGVEQQVQPTGAMEEDTANGSRTGELQPAASEDEDMSGEAASAIEAGALGVSFSAQSGRVETSGNAAFSVWITERAKYIPIRLTLRERKFLRLLEAGLKVSEYTDKIDILMYGNKTKRIVAQIKELCAIISGLVLASDYKVGQTLFEDRQFEDNEDFYQKIFEIGRRHKIMNPEKMRNEYGKLMFLLQDAQSSDVKAMLNFSLVTPIKTVYSVLESLGVLYILEDEMVAVATKEIIALGKSRAQIQLEVKQKERAIEYLCKAYATGDCPAEVIRQCLYSIGDNHAYLRFNRDPCDRMIDYLTACFTPQRAENNQLSLAILHGQNGARLSHSHESQFHYVLQTLTLWREMLHDMFKLWYDADSDLLSTNNTYRLKDTGQGLNRVQHCPRVSKAAHGILHRTQKAVGRWVGSAMIHLGDRNVPNALVFIDKYNQVASILNPVVRVLEFLDGLAGGAAGSKGVAAFIEHTFGGTELTKKLILADFFRSAFDGSGADNFFDAGSCIDGRLTSAWNWCSTVEKKPFFSVFLLSGFVGFNGGPEGF</sequence>
<protein>
    <recommendedName>
        <fullName evidence="3">B box-type domain-containing protein</fullName>
    </recommendedName>
</protein>
<dbReference type="InterPro" id="IPR000315">
    <property type="entry name" value="Znf_B-box"/>
</dbReference>
<comment type="caution">
    <text evidence="4">The sequence shown here is derived from an EMBL/GenBank/DDBJ whole genome shotgun (WGS) entry which is preliminary data.</text>
</comment>
<dbReference type="EMBL" id="JANBQF010000141">
    <property type="protein sequence ID" value="KAJ2004663.1"/>
    <property type="molecule type" value="Genomic_DNA"/>
</dbReference>
<dbReference type="GO" id="GO:0008270">
    <property type="term" value="F:zinc ion binding"/>
    <property type="evidence" value="ECO:0007669"/>
    <property type="project" value="UniProtKB-KW"/>
</dbReference>
<dbReference type="Pfam" id="PF09418">
    <property type="entry name" value="DUF2009"/>
    <property type="match status" value="1"/>
</dbReference>
<feature type="compositionally biased region" description="Basic and acidic residues" evidence="2">
    <location>
        <begin position="28"/>
        <end position="39"/>
    </location>
</feature>
<dbReference type="AlphaFoldDB" id="A0A9W8BEZ7"/>
<feature type="region of interest" description="Disordered" evidence="2">
    <location>
        <begin position="102"/>
        <end position="131"/>
    </location>
</feature>
<proteinExistence type="predicted"/>
<organism evidence="4 5">
    <name type="scientific">Coemansia thaxteri</name>
    <dbReference type="NCBI Taxonomy" id="2663907"/>
    <lineage>
        <taxon>Eukaryota</taxon>
        <taxon>Fungi</taxon>
        <taxon>Fungi incertae sedis</taxon>
        <taxon>Zoopagomycota</taxon>
        <taxon>Kickxellomycotina</taxon>
        <taxon>Kickxellomycetes</taxon>
        <taxon>Kickxellales</taxon>
        <taxon>Kickxellaceae</taxon>
        <taxon>Coemansia</taxon>
    </lineage>
</organism>
<evidence type="ECO:0000256" key="2">
    <source>
        <dbReference type="SAM" id="MobiDB-lite"/>
    </source>
</evidence>
<dbReference type="PANTHER" id="PTHR31560">
    <property type="entry name" value="UPF0652 PROTEIN C16A11.03C-RELATED"/>
    <property type="match status" value="1"/>
</dbReference>
<dbReference type="PROSITE" id="PS50119">
    <property type="entry name" value="ZF_BBOX"/>
    <property type="match status" value="1"/>
</dbReference>
<dbReference type="InterPro" id="IPR018553">
    <property type="entry name" value="E2_Ub-conjug_enz"/>
</dbReference>
<evidence type="ECO:0000313" key="5">
    <source>
        <dbReference type="Proteomes" id="UP001150907"/>
    </source>
</evidence>
<keyword evidence="1" id="KW-0863">Zinc-finger</keyword>
<keyword evidence="1" id="KW-0479">Metal-binding</keyword>
<keyword evidence="5" id="KW-1185">Reference proteome</keyword>
<feature type="domain" description="B box-type" evidence="3">
    <location>
        <begin position="46"/>
        <end position="92"/>
    </location>
</feature>
<name>A0A9W8BEZ7_9FUNG</name>
<dbReference type="Proteomes" id="UP001150907">
    <property type="component" value="Unassembled WGS sequence"/>
</dbReference>
<dbReference type="PANTHER" id="PTHR31560:SF0">
    <property type="entry name" value="UPF0652 PROTEIN C22H10.08"/>
    <property type="match status" value="1"/>
</dbReference>